<dbReference type="Proteomes" id="UP000026682">
    <property type="component" value="Unassembled WGS sequence"/>
</dbReference>
<evidence type="ECO:0000313" key="2">
    <source>
        <dbReference type="Proteomes" id="UP000026682"/>
    </source>
</evidence>
<organism evidence="1 2">
    <name type="scientific">Bordetella holmesii CDC-H585-BH</name>
    <dbReference type="NCBI Taxonomy" id="1331206"/>
    <lineage>
        <taxon>Bacteria</taxon>
        <taxon>Pseudomonadati</taxon>
        <taxon>Pseudomonadota</taxon>
        <taxon>Betaproteobacteria</taxon>
        <taxon>Burkholderiales</taxon>
        <taxon>Alcaligenaceae</taxon>
        <taxon>Bordetella</taxon>
    </lineage>
</organism>
<name>A0A158M6S8_9BORD</name>
<accession>A0A158M6S8</accession>
<comment type="caution">
    <text evidence="1">The sequence shown here is derived from an EMBL/GenBank/DDBJ whole genome shotgun (WGS) entry which is preliminary data.</text>
</comment>
<sequence>MDNYLNVGNSIFFKILDNFFAVQELCLARKPKLNKFLGTDQNPCLFNFGTHNVHNPPT</sequence>
<proteinExistence type="predicted"/>
<dbReference type="GO" id="GO:0016740">
    <property type="term" value="F:transferase activity"/>
    <property type="evidence" value="ECO:0007669"/>
    <property type="project" value="UniProtKB-KW"/>
</dbReference>
<reference evidence="1 2" key="1">
    <citation type="submission" date="2014-03" db="EMBL/GenBank/DDBJ databases">
        <title>Genome sequence of Bordetella holmseii.</title>
        <authorList>
            <person name="Harvill E."/>
            <person name="Goodfield L.L."/>
            <person name="Ivanov Y."/>
            <person name="Meyer J.A."/>
            <person name="Newth C."/>
            <person name="Cassiday P."/>
            <person name="Tondella M.L."/>
            <person name="Liao P."/>
            <person name="Zimmerman J."/>
            <person name="Meert K."/>
            <person name="Wessel D."/>
            <person name="Berger J."/>
            <person name="Dean J.M."/>
            <person name="Holubkov R."/>
            <person name="Burr J."/>
            <person name="Liu T."/>
            <person name="Brinkac L.M."/>
            <person name="Sanka R."/>
            <person name="Kim M."/>
            <person name="Losada L."/>
        </authorList>
    </citation>
    <scope>NUCLEOTIDE SEQUENCE [LARGE SCALE GENOMIC DNA]</scope>
    <source>
        <strain evidence="1 2">CDC-H585-BH</strain>
    </source>
</reference>
<dbReference type="PATRIC" id="fig|1331206.3.peg.1308"/>
<gene>
    <name evidence="1" type="ORF">L497_3043</name>
</gene>
<protein>
    <submittedName>
        <fullName evidence="1">Putative N-acetyltransferase YedL</fullName>
    </submittedName>
</protein>
<keyword evidence="1" id="KW-0808">Transferase</keyword>
<evidence type="ECO:0000313" key="1">
    <source>
        <dbReference type="EMBL" id="KAK95717.1"/>
    </source>
</evidence>
<dbReference type="AlphaFoldDB" id="A0A158M6S8"/>
<dbReference type="EMBL" id="JFZZ01000049">
    <property type="protein sequence ID" value="KAK95717.1"/>
    <property type="molecule type" value="Genomic_DNA"/>
</dbReference>